<protein>
    <submittedName>
        <fullName evidence="1">Uncharacterized protein</fullName>
    </submittedName>
</protein>
<sequence>MPEKEKFYKVYNSLPLNLRNEVVIVVDDEPITWKVARLEVDNDTKLGNIIIQKLENLNII</sequence>
<comment type="caution">
    <text evidence="1">The sequence shown here is derived from an EMBL/GenBank/DDBJ whole genome shotgun (WGS) entry which is preliminary data.</text>
</comment>
<organism evidence="1 2">
    <name type="scientific">Candidatus Woykebacteria bacterium RBG_16_43_9</name>
    <dbReference type="NCBI Taxonomy" id="1802596"/>
    <lineage>
        <taxon>Bacteria</taxon>
        <taxon>Candidatus Woykeibacteriota</taxon>
    </lineage>
</organism>
<name>A0A1G1WDB4_9BACT</name>
<accession>A0A1G1WDB4</accession>
<dbReference type="EMBL" id="MHCS01000045">
    <property type="protein sequence ID" value="OGY25470.1"/>
    <property type="molecule type" value="Genomic_DNA"/>
</dbReference>
<evidence type="ECO:0000313" key="2">
    <source>
        <dbReference type="Proteomes" id="UP000176389"/>
    </source>
</evidence>
<reference evidence="1 2" key="1">
    <citation type="journal article" date="2016" name="Nat. Commun.">
        <title>Thousands of microbial genomes shed light on interconnected biogeochemical processes in an aquifer system.</title>
        <authorList>
            <person name="Anantharaman K."/>
            <person name="Brown C.T."/>
            <person name="Hug L.A."/>
            <person name="Sharon I."/>
            <person name="Castelle C.J."/>
            <person name="Probst A.J."/>
            <person name="Thomas B.C."/>
            <person name="Singh A."/>
            <person name="Wilkins M.J."/>
            <person name="Karaoz U."/>
            <person name="Brodie E.L."/>
            <person name="Williams K.H."/>
            <person name="Hubbard S.S."/>
            <person name="Banfield J.F."/>
        </authorList>
    </citation>
    <scope>NUCLEOTIDE SEQUENCE [LARGE SCALE GENOMIC DNA]</scope>
</reference>
<dbReference type="STRING" id="1802596.A2Z11_03515"/>
<dbReference type="AlphaFoldDB" id="A0A1G1WDB4"/>
<gene>
    <name evidence="1" type="ORF">A2Z11_03515</name>
</gene>
<evidence type="ECO:0000313" key="1">
    <source>
        <dbReference type="EMBL" id="OGY25470.1"/>
    </source>
</evidence>
<proteinExistence type="predicted"/>
<dbReference type="Proteomes" id="UP000176389">
    <property type="component" value="Unassembled WGS sequence"/>
</dbReference>